<evidence type="ECO:0000256" key="3">
    <source>
        <dbReference type="ARBA" id="ARBA00022692"/>
    </source>
</evidence>
<feature type="transmembrane region" description="Helical" evidence="8">
    <location>
        <begin position="533"/>
        <end position="551"/>
    </location>
</feature>
<gene>
    <name evidence="10" type="ORF">WHR41_04074</name>
</gene>
<comment type="caution">
    <text evidence="10">The sequence shown here is derived from an EMBL/GenBank/DDBJ whole genome shotgun (WGS) entry which is preliminary data.</text>
</comment>
<evidence type="ECO:0000259" key="9">
    <source>
        <dbReference type="Pfam" id="PF01694"/>
    </source>
</evidence>
<evidence type="ECO:0000313" key="11">
    <source>
        <dbReference type="Proteomes" id="UP000803884"/>
    </source>
</evidence>
<feature type="compositionally biased region" description="Basic and acidic residues" evidence="7">
    <location>
        <begin position="259"/>
        <end position="280"/>
    </location>
</feature>
<name>A0AB34KQ78_9PEZI</name>
<dbReference type="Gene3D" id="1.20.1540.10">
    <property type="entry name" value="Rhomboid-like"/>
    <property type="match status" value="1"/>
</dbReference>
<evidence type="ECO:0000256" key="1">
    <source>
        <dbReference type="ARBA" id="ARBA00004141"/>
    </source>
</evidence>
<evidence type="ECO:0000256" key="7">
    <source>
        <dbReference type="SAM" id="MobiDB-lite"/>
    </source>
</evidence>
<dbReference type="PANTHER" id="PTHR43731">
    <property type="entry name" value="RHOMBOID PROTEASE"/>
    <property type="match status" value="1"/>
</dbReference>
<dbReference type="Proteomes" id="UP000803884">
    <property type="component" value="Unassembled WGS sequence"/>
</dbReference>
<keyword evidence="6 8" id="KW-0472">Membrane</keyword>
<dbReference type="InterPro" id="IPR035952">
    <property type="entry name" value="Rhomboid-like_sf"/>
</dbReference>
<feature type="transmembrane region" description="Helical" evidence="8">
    <location>
        <begin position="500"/>
        <end position="521"/>
    </location>
</feature>
<dbReference type="SUPFAM" id="SSF144091">
    <property type="entry name" value="Rhomboid-like"/>
    <property type="match status" value="1"/>
</dbReference>
<feature type="region of interest" description="Disordered" evidence="7">
    <location>
        <begin position="67"/>
        <end position="98"/>
    </location>
</feature>
<dbReference type="EMBL" id="JAAQHG020000012">
    <property type="protein sequence ID" value="KAL1586950.1"/>
    <property type="molecule type" value="Genomic_DNA"/>
</dbReference>
<feature type="domain" description="Peptidase S54 rhomboid" evidence="9">
    <location>
        <begin position="435"/>
        <end position="578"/>
    </location>
</feature>
<keyword evidence="4" id="KW-0378">Hydrolase</keyword>
<dbReference type="GeneID" id="96005518"/>
<dbReference type="InterPro" id="IPR022764">
    <property type="entry name" value="Peptidase_S54_rhomboid_dom"/>
</dbReference>
<evidence type="ECO:0000256" key="4">
    <source>
        <dbReference type="ARBA" id="ARBA00022801"/>
    </source>
</evidence>
<feature type="transmembrane region" description="Helical" evidence="8">
    <location>
        <begin position="352"/>
        <end position="373"/>
    </location>
</feature>
<comment type="similarity">
    <text evidence="2">Belongs to the peptidase S54 family.</text>
</comment>
<proteinExistence type="inferred from homology"/>
<feature type="transmembrane region" description="Helical" evidence="8">
    <location>
        <begin position="423"/>
        <end position="441"/>
    </location>
</feature>
<comment type="subcellular location">
    <subcellularLocation>
        <location evidence="1">Membrane</location>
        <topology evidence="1">Multi-pass membrane protein</topology>
    </subcellularLocation>
</comment>
<dbReference type="Pfam" id="PF01694">
    <property type="entry name" value="Rhomboid"/>
    <property type="match status" value="1"/>
</dbReference>
<keyword evidence="3 8" id="KW-0812">Transmembrane</keyword>
<feature type="region of interest" description="Disordered" evidence="7">
    <location>
        <begin position="224"/>
        <end position="296"/>
    </location>
</feature>
<evidence type="ECO:0000313" key="10">
    <source>
        <dbReference type="EMBL" id="KAL1586950.1"/>
    </source>
</evidence>
<reference evidence="10 11" key="1">
    <citation type="journal article" date="2020" name="Microbiol. Resour. Announc.">
        <title>Draft Genome Sequence of a Cladosporium Species Isolated from the Mesophotic Ascidian Didemnum maculosum.</title>
        <authorList>
            <person name="Gioti A."/>
            <person name="Siaperas R."/>
            <person name="Nikolaivits E."/>
            <person name="Le Goff G."/>
            <person name="Ouazzani J."/>
            <person name="Kotoulas G."/>
            <person name="Topakas E."/>
        </authorList>
    </citation>
    <scope>NUCLEOTIDE SEQUENCE [LARGE SCALE GENOMIC DNA]</scope>
    <source>
        <strain evidence="10 11">TM138-S3</strain>
    </source>
</reference>
<feature type="transmembrane region" description="Helical" evidence="8">
    <location>
        <begin position="467"/>
        <end position="488"/>
    </location>
</feature>
<dbReference type="AlphaFoldDB" id="A0AB34KQ78"/>
<accession>A0AB34KQ78</accession>
<dbReference type="GO" id="GO:0006465">
    <property type="term" value="P:signal peptide processing"/>
    <property type="evidence" value="ECO:0007669"/>
    <property type="project" value="TreeGrafter"/>
</dbReference>
<sequence length="601" mass="66348">MSNAWLAVASRARCAAPSAQRQPILHLFRGFQRYHSSHNLARAQKPAPTVQRSRSVFDHTLAYQHARYSSKASKRKKKSQADDDSKLQPATTVGSHTEGVVENVVGEDEGITWRDYDPEGGMPLPNGELPQAEINAIFGGEGVDADTGNYILSVMQWRRVSGALIDVGLDFPKARQIPRWQALQGLEYLRSLDSSFDEQVAGERWAAEETERLREELRERAVSLKLYKPDPTEEEEESDQGTDYGRQRSGESTLQMMQRHNEAKWEKEQAEKEARERQEQNAEINSARGPLELSGGVQPSVALTKYESLGDVEITGAQTKGWLKPVERKEWVKYYEDQATIIKDNAVPQLSLLQRLGPATLFAVIGLAALLVLSDQYTPPPKSARIFPETAPAVTTIGAITGVILTTFIMSRLPIFWRLSSKYFCIVPAYPFAVSLVGAAWRHDTVSHLAANLTALWLFGLSLHEDVGRGTFLAIFLGGSIFGGWVSLTHSVLLQRWMTYSFGSSGGVLGVVAASCALRPNGSVTIWGVDVPYVTWMLVGLYSLGELYGMVRFHKKTNVDHAGHVGGLLTGVLAAYRLKAQQPAESDIAMKHTPAVESLQS</sequence>
<protein>
    <recommendedName>
        <fullName evidence="9">Peptidase S54 rhomboid domain-containing protein</fullName>
    </recommendedName>
</protein>
<dbReference type="GO" id="GO:0004252">
    <property type="term" value="F:serine-type endopeptidase activity"/>
    <property type="evidence" value="ECO:0007669"/>
    <property type="project" value="InterPro"/>
</dbReference>
<evidence type="ECO:0000256" key="6">
    <source>
        <dbReference type="ARBA" id="ARBA00023136"/>
    </source>
</evidence>
<keyword evidence="11" id="KW-1185">Reference proteome</keyword>
<dbReference type="GO" id="GO:0016020">
    <property type="term" value="C:membrane"/>
    <property type="evidence" value="ECO:0007669"/>
    <property type="project" value="UniProtKB-SubCell"/>
</dbReference>
<evidence type="ECO:0000256" key="8">
    <source>
        <dbReference type="SAM" id="Phobius"/>
    </source>
</evidence>
<evidence type="ECO:0000256" key="2">
    <source>
        <dbReference type="ARBA" id="ARBA00009045"/>
    </source>
</evidence>
<feature type="transmembrane region" description="Helical" evidence="8">
    <location>
        <begin position="393"/>
        <end position="411"/>
    </location>
</feature>
<dbReference type="InterPro" id="IPR050925">
    <property type="entry name" value="Rhomboid_protease_S54"/>
</dbReference>
<dbReference type="PANTHER" id="PTHR43731:SF14">
    <property type="entry name" value="PRESENILIN-ASSOCIATED RHOMBOID-LIKE PROTEIN, MITOCHONDRIAL"/>
    <property type="match status" value="1"/>
</dbReference>
<organism evidence="10 11">
    <name type="scientific">Cladosporium halotolerans</name>
    <dbReference type="NCBI Taxonomy" id="1052096"/>
    <lineage>
        <taxon>Eukaryota</taxon>
        <taxon>Fungi</taxon>
        <taxon>Dikarya</taxon>
        <taxon>Ascomycota</taxon>
        <taxon>Pezizomycotina</taxon>
        <taxon>Dothideomycetes</taxon>
        <taxon>Dothideomycetidae</taxon>
        <taxon>Cladosporiales</taxon>
        <taxon>Cladosporiaceae</taxon>
        <taxon>Cladosporium</taxon>
    </lineage>
</organism>
<evidence type="ECO:0000256" key="5">
    <source>
        <dbReference type="ARBA" id="ARBA00022989"/>
    </source>
</evidence>
<dbReference type="RefSeq" id="XP_069230055.1">
    <property type="nucleotide sequence ID" value="XM_069372680.1"/>
</dbReference>
<keyword evidence="5 8" id="KW-1133">Transmembrane helix</keyword>